<proteinExistence type="predicted"/>
<name>S0FJ63_RUMCE</name>
<dbReference type="RefSeq" id="WP_004625650.1">
    <property type="nucleotide sequence ID" value="NZ_AORV01000031.1"/>
</dbReference>
<dbReference type="InterPro" id="IPR027417">
    <property type="entry name" value="P-loop_NTPase"/>
</dbReference>
<gene>
    <name evidence="1" type="ORF">CTER_2097</name>
</gene>
<dbReference type="STRING" id="1195236.CTER_2097"/>
<dbReference type="NCBIfam" id="TIGR04066">
    <property type="entry name" value="nat_prod_clost"/>
    <property type="match status" value="1"/>
</dbReference>
<keyword evidence="2" id="KW-1185">Reference proteome</keyword>
<protein>
    <submittedName>
        <fullName evidence="1">Peptide maturation system protein, TIGR04066 family</fullName>
    </submittedName>
</protein>
<sequence length="375" mass="43031">MVANEKLLIYPYNLQFSPILRHKSLQKKYEISCLVAPNGWGFTGKDAGVVDRGPDIGITISSDFEKSLDLCDTVMFIDSYFPIDFKNIMFSKIKMAIRSKKNIVCLLELESEIIKELEYICNYEGVNFAYHGGSQNLLDGMISIENESIEEINTSVIFVVGMGERTNKFEIQLALREKIQRLGYKISQVGTRAYCEMLGFHSFPSFMYDSNISEVNKVLMFNRFVRKIEKVEAPDIIIIGIPGGIMPYNRQFTNKFGMFAYEISQAVIPDFVIFSLLYEDYKVDAFEIFSNSLKYKLGFYVDVFNIANTQFDWTRAFEEQISSHISIDSKSISEKNKTYSQCKNTVLNILNEDDAEKMANIAIEKLNEYSNVEIV</sequence>
<dbReference type="Gene3D" id="3.40.50.300">
    <property type="entry name" value="P-loop containing nucleotide triphosphate hydrolases"/>
    <property type="match status" value="1"/>
</dbReference>
<comment type="caution">
    <text evidence="1">The sequence shown here is derived from an EMBL/GenBank/DDBJ whole genome shotgun (WGS) entry which is preliminary data.</text>
</comment>
<dbReference type="eggNOG" id="ENOG50312KC">
    <property type="taxonomic scope" value="Bacteria"/>
</dbReference>
<dbReference type="InterPro" id="IPR023823">
    <property type="entry name" value="CHP04066_peptide_maturation"/>
</dbReference>
<evidence type="ECO:0000313" key="1">
    <source>
        <dbReference type="EMBL" id="EMS72135.1"/>
    </source>
</evidence>
<dbReference type="EMBL" id="AORV01000031">
    <property type="protein sequence ID" value="EMS72135.1"/>
    <property type="molecule type" value="Genomic_DNA"/>
</dbReference>
<accession>S0FJ63</accession>
<reference evidence="1 2" key="1">
    <citation type="journal article" date="2013" name="Genome Announc.">
        <title>Draft Genome Sequence of the Cellulolytic, Mesophilic, Anaerobic Bacterium Clostridium termitidis Strain CT1112 (DSM 5398).</title>
        <authorList>
            <person name="Lal S."/>
            <person name="Ramachandran U."/>
            <person name="Zhang X."/>
            <person name="Munir R."/>
            <person name="Sparling R."/>
            <person name="Levin D.B."/>
        </authorList>
    </citation>
    <scope>NUCLEOTIDE SEQUENCE [LARGE SCALE GENOMIC DNA]</scope>
    <source>
        <strain evidence="1 2">CT1112</strain>
    </source>
</reference>
<dbReference type="AlphaFoldDB" id="S0FJ63"/>
<dbReference type="PATRIC" id="fig|1195236.3.peg.2403"/>
<evidence type="ECO:0000313" key="2">
    <source>
        <dbReference type="Proteomes" id="UP000014155"/>
    </source>
</evidence>
<dbReference type="Proteomes" id="UP000014155">
    <property type="component" value="Unassembled WGS sequence"/>
</dbReference>
<organism evidence="1 2">
    <name type="scientific">Ruminiclostridium cellobioparum subsp. termitidis CT1112</name>
    <dbReference type="NCBI Taxonomy" id="1195236"/>
    <lineage>
        <taxon>Bacteria</taxon>
        <taxon>Bacillati</taxon>
        <taxon>Bacillota</taxon>
        <taxon>Clostridia</taxon>
        <taxon>Eubacteriales</taxon>
        <taxon>Oscillospiraceae</taxon>
        <taxon>Ruminiclostridium</taxon>
    </lineage>
</organism>